<dbReference type="InParanoid" id="A0A3Q3SED9"/>
<protein>
    <submittedName>
        <fullName evidence="2">Uncharacterized LOC113128995</fullName>
    </submittedName>
</protein>
<name>A0A3Q3SED9_9TELE</name>
<evidence type="ECO:0000313" key="2">
    <source>
        <dbReference type="Ensembl" id="ENSMAMP00000022880.1"/>
    </source>
</evidence>
<dbReference type="RefSeq" id="XP_026160436.1">
    <property type="nucleotide sequence ID" value="XM_026304651.1"/>
</dbReference>
<feature type="region of interest" description="Disordered" evidence="1">
    <location>
        <begin position="79"/>
        <end position="104"/>
    </location>
</feature>
<reference evidence="2" key="1">
    <citation type="submission" date="2025-08" db="UniProtKB">
        <authorList>
            <consortium name="Ensembl"/>
        </authorList>
    </citation>
    <scope>IDENTIFICATION</scope>
</reference>
<proteinExistence type="predicted"/>
<feature type="compositionally biased region" description="Polar residues" evidence="1">
    <location>
        <begin position="632"/>
        <end position="644"/>
    </location>
</feature>
<evidence type="ECO:0000313" key="3">
    <source>
        <dbReference type="Proteomes" id="UP000261640"/>
    </source>
</evidence>
<reference evidence="2" key="2">
    <citation type="submission" date="2025-09" db="UniProtKB">
        <authorList>
            <consortium name="Ensembl"/>
        </authorList>
    </citation>
    <scope>IDENTIFICATION</scope>
</reference>
<feature type="region of interest" description="Disordered" evidence="1">
    <location>
        <begin position="285"/>
        <end position="325"/>
    </location>
</feature>
<feature type="region of interest" description="Disordered" evidence="1">
    <location>
        <begin position="600"/>
        <end position="644"/>
    </location>
</feature>
<dbReference type="Ensembl" id="ENSMAMT00000023463.2">
    <property type="protein sequence ID" value="ENSMAMP00000022880.1"/>
    <property type="gene ID" value="ENSMAMG00000015399.2"/>
</dbReference>
<evidence type="ECO:0000256" key="1">
    <source>
        <dbReference type="SAM" id="MobiDB-lite"/>
    </source>
</evidence>
<dbReference type="Proteomes" id="UP000261640">
    <property type="component" value="Unplaced"/>
</dbReference>
<feature type="compositionally biased region" description="Polar residues" evidence="1">
    <location>
        <begin position="216"/>
        <end position="231"/>
    </location>
</feature>
<keyword evidence="3" id="KW-1185">Reference proteome</keyword>
<feature type="compositionally biased region" description="Polar residues" evidence="1">
    <location>
        <begin position="285"/>
        <end position="306"/>
    </location>
</feature>
<dbReference type="OrthoDB" id="8957442at2759"/>
<sequence>MEESLREKMYRNSLNYKQSLNRIIDKYSKIQCQDGGIEVDLGNTAIKKLEHYMELSEIELNKLELKSLTDVGEESLAQDITGSSQLDFTHEDSGTNETQVHSSQMFGEDDGLARSNATQLTVSSLNDSQGNFHEVEQQPEDEDEELEMTLRSRGSSFVELYPSMISRIERAWHRQNVSEAADSVLRRYRRWRQQSNGGNLNNTYVVRLRQTKSKQNKINTSKRPVTENANSPEKRQLLTPEPALWSPLRMVTNCQGWEAQQQSPGRERGSQGRGQYQPILTMDLSGTSEASNPKESSLNETFTVSELPQPREKPSTSTVSPSRHCYTPVSPNWSLRSKRASAQLEQAAGCSTYASETTAVKRIPDIYSSPVRESPLKARMITALSKAVHTFSRSPQKNSVESFSREPTRPRSMFTTLLSPLQKPTGAMRMLYPQDSRHTLQPQLFSPQPAAAGHFRLRRHRSFDLSKPLSHTVNSTKKLDEELKKLYHKFVCQNKSPLFNGPPCRLCASSSGDSRGHSSSALAALALSPQRSMLRKRHRELGYVSQSQSKRARAEYCTSSPGSHRHGREMLRRCLSPSELEQSHDDLFYSSSKRSMYEKFSQRQAGAHQEAWMSQDRPKPAADLWGLGGSLQSGAANSYSPRKW</sequence>
<accession>A0A3Q3SED9</accession>
<feature type="region of interest" description="Disordered" evidence="1">
    <location>
        <begin position="211"/>
        <end position="242"/>
    </location>
</feature>
<organism evidence="2 3">
    <name type="scientific">Mastacembelus armatus</name>
    <name type="common">zig-zag eel</name>
    <dbReference type="NCBI Taxonomy" id="205130"/>
    <lineage>
        <taxon>Eukaryota</taxon>
        <taxon>Metazoa</taxon>
        <taxon>Chordata</taxon>
        <taxon>Craniata</taxon>
        <taxon>Vertebrata</taxon>
        <taxon>Euteleostomi</taxon>
        <taxon>Actinopterygii</taxon>
        <taxon>Neopterygii</taxon>
        <taxon>Teleostei</taxon>
        <taxon>Neoteleostei</taxon>
        <taxon>Acanthomorphata</taxon>
        <taxon>Anabantaria</taxon>
        <taxon>Synbranchiformes</taxon>
        <taxon>Mastacembelidae</taxon>
        <taxon>Mastacembelus</taxon>
    </lineage>
</organism>
<dbReference type="GeneID" id="113128995"/>
<feature type="compositionally biased region" description="Polar residues" evidence="1">
    <location>
        <begin position="95"/>
        <end position="104"/>
    </location>
</feature>
<dbReference type="AlphaFoldDB" id="A0A3Q3SED9"/>
<dbReference type="GeneTree" id="ENSGT00670000099343"/>
<feature type="region of interest" description="Disordered" evidence="1">
    <location>
        <begin position="124"/>
        <end position="145"/>
    </location>
</feature>